<accession>A0A3R6YNT6</accession>
<dbReference type="PANTHER" id="PTHR43525">
    <property type="entry name" value="PROTEIN MALY"/>
    <property type="match status" value="1"/>
</dbReference>
<comment type="caution">
    <text evidence="7">The sequence shown here is derived from an EMBL/GenBank/DDBJ whole genome shotgun (WGS) entry which is preliminary data.</text>
</comment>
<evidence type="ECO:0000256" key="4">
    <source>
        <dbReference type="ARBA" id="ARBA00023239"/>
    </source>
</evidence>
<dbReference type="InterPro" id="IPR015422">
    <property type="entry name" value="PyrdxlP-dep_Trfase_small"/>
</dbReference>
<keyword evidence="4" id="KW-0456">Lyase</keyword>
<dbReference type="OrthoDB" id="9802872at2"/>
<comment type="cofactor">
    <cofactor evidence="1">
        <name>pyridoxal 5'-phosphate</name>
        <dbReference type="ChEBI" id="CHEBI:597326"/>
    </cofactor>
</comment>
<dbReference type="GO" id="GO:0030170">
    <property type="term" value="F:pyridoxal phosphate binding"/>
    <property type="evidence" value="ECO:0007669"/>
    <property type="project" value="InterPro"/>
</dbReference>
<keyword evidence="7" id="KW-0808">Transferase</keyword>
<dbReference type="InterPro" id="IPR015424">
    <property type="entry name" value="PyrdxlP-dep_Trfase"/>
</dbReference>
<name>A0A3R6YNT6_9LACO</name>
<evidence type="ECO:0000313" key="7">
    <source>
        <dbReference type="EMBL" id="RHW52072.1"/>
    </source>
</evidence>
<dbReference type="InterPro" id="IPR015421">
    <property type="entry name" value="PyrdxlP-dep_Trfase_major"/>
</dbReference>
<dbReference type="PANTHER" id="PTHR43525:SF1">
    <property type="entry name" value="PROTEIN MALY"/>
    <property type="match status" value="1"/>
</dbReference>
<reference evidence="7 8" key="1">
    <citation type="submission" date="2018-07" db="EMBL/GenBank/DDBJ databases">
        <title>Genome sequences of six Lactobacillus spp. isolated from bumble bee guts.</title>
        <authorList>
            <person name="Motta E.V.S."/>
            <person name="Moran N.A."/>
        </authorList>
    </citation>
    <scope>NUCLEOTIDE SEQUENCE [LARGE SCALE GENOMIC DNA]</scope>
    <source>
        <strain evidence="7 8">BI-1.1</strain>
    </source>
</reference>
<proteinExistence type="inferred from homology"/>
<dbReference type="InterPro" id="IPR027619">
    <property type="entry name" value="C-S_lyase_PatB-like"/>
</dbReference>
<dbReference type="CDD" id="cd00609">
    <property type="entry name" value="AAT_like"/>
    <property type="match status" value="1"/>
</dbReference>
<sequence>MEVINMNFDQVNQRYGTYSMKWDGAQNVYHNPDVIPMWIADMDFQSPQPVIDAIKKQAATGIYGYTTEPNMTAIPQIIATWLQQQNHWTINPDNLGYSAGVVNGLGLAIRALTQKGDAIITQTPLYGHFKIAVENSKRQLISNPLIKKDGAYSFDWDNLEKQISDNQVKMVILCNPHNPTGRVWTNEELKRFAQICQQHQVIILSDDIHSDLILPGNTYQPLAKIYPEYQDHIITFKSPSKTFNLAGLQFAYYYTTNPDYQKQMQSAAAYASNPDLPTAFALPALTAAYQDSQDWLHELLAYLADNLQWLTEEIETQTPAQVTRSQATYLSWIDVSYLRCSEDELLTALDAGGIGVQTNREFGLDEQAGLFIRLNFATPRELLETGVIRLIKVLQQLEKD</sequence>
<dbReference type="Gene3D" id="3.90.1150.10">
    <property type="entry name" value="Aspartate Aminotransferase, domain 1"/>
    <property type="match status" value="1"/>
</dbReference>
<dbReference type="Proteomes" id="UP000284109">
    <property type="component" value="Unassembled WGS sequence"/>
</dbReference>
<evidence type="ECO:0000256" key="5">
    <source>
        <dbReference type="ARBA" id="ARBA00037974"/>
    </source>
</evidence>
<protein>
    <recommendedName>
        <fullName evidence="2">cysteine-S-conjugate beta-lyase</fullName>
        <ecNumber evidence="2">4.4.1.13</ecNumber>
    </recommendedName>
</protein>
<evidence type="ECO:0000259" key="6">
    <source>
        <dbReference type="Pfam" id="PF00155"/>
    </source>
</evidence>
<keyword evidence="7" id="KW-0032">Aminotransferase</keyword>
<keyword evidence="8" id="KW-1185">Reference proteome</keyword>
<dbReference type="NCBIfam" id="TIGR04350">
    <property type="entry name" value="C_S_lyase_PatB"/>
    <property type="match status" value="1"/>
</dbReference>
<dbReference type="GO" id="GO:0008483">
    <property type="term" value="F:transaminase activity"/>
    <property type="evidence" value="ECO:0007669"/>
    <property type="project" value="UniProtKB-KW"/>
</dbReference>
<evidence type="ECO:0000256" key="3">
    <source>
        <dbReference type="ARBA" id="ARBA00022898"/>
    </source>
</evidence>
<dbReference type="EC" id="4.4.1.13" evidence="2"/>
<evidence type="ECO:0000256" key="1">
    <source>
        <dbReference type="ARBA" id="ARBA00001933"/>
    </source>
</evidence>
<organism evidence="7 8">
    <name type="scientific">Bombilactobacillus bombi</name>
    <dbReference type="NCBI Taxonomy" id="1303590"/>
    <lineage>
        <taxon>Bacteria</taxon>
        <taxon>Bacillati</taxon>
        <taxon>Bacillota</taxon>
        <taxon>Bacilli</taxon>
        <taxon>Lactobacillales</taxon>
        <taxon>Lactobacillaceae</taxon>
        <taxon>Bombilactobacillus</taxon>
    </lineage>
</organism>
<dbReference type="EMBL" id="QOCR01000001">
    <property type="protein sequence ID" value="RHW52072.1"/>
    <property type="molecule type" value="Genomic_DNA"/>
</dbReference>
<feature type="domain" description="Aminotransferase class I/classII large" evidence="6">
    <location>
        <begin position="34"/>
        <end position="386"/>
    </location>
</feature>
<keyword evidence="3" id="KW-0663">Pyridoxal phosphate</keyword>
<dbReference type="GO" id="GO:0047804">
    <property type="term" value="F:cysteine-S-conjugate beta-lyase activity"/>
    <property type="evidence" value="ECO:0007669"/>
    <property type="project" value="UniProtKB-EC"/>
</dbReference>
<comment type="similarity">
    <text evidence="5">Belongs to the class-II pyridoxal-phosphate-dependent aminotransferase family. MalY/PatB cystathionine beta-lyase subfamily.</text>
</comment>
<dbReference type="AlphaFoldDB" id="A0A3R6YNT6"/>
<dbReference type="InterPro" id="IPR051798">
    <property type="entry name" value="Class-II_PLP-Dep_Aminotrans"/>
</dbReference>
<dbReference type="Pfam" id="PF00155">
    <property type="entry name" value="Aminotran_1_2"/>
    <property type="match status" value="1"/>
</dbReference>
<evidence type="ECO:0000313" key="8">
    <source>
        <dbReference type="Proteomes" id="UP000284109"/>
    </source>
</evidence>
<evidence type="ECO:0000256" key="2">
    <source>
        <dbReference type="ARBA" id="ARBA00012224"/>
    </source>
</evidence>
<dbReference type="Gene3D" id="3.40.640.10">
    <property type="entry name" value="Type I PLP-dependent aspartate aminotransferase-like (Major domain)"/>
    <property type="match status" value="1"/>
</dbReference>
<dbReference type="InterPro" id="IPR004839">
    <property type="entry name" value="Aminotransferase_I/II_large"/>
</dbReference>
<gene>
    <name evidence="7" type="ORF">DS831_01720</name>
</gene>
<dbReference type="SUPFAM" id="SSF53383">
    <property type="entry name" value="PLP-dependent transferases"/>
    <property type="match status" value="1"/>
</dbReference>